<keyword evidence="7" id="KW-0436">Ligase</keyword>
<feature type="domain" description="O-antigen ligase-related" evidence="6">
    <location>
        <begin position="190"/>
        <end position="325"/>
    </location>
</feature>
<evidence type="ECO:0000256" key="1">
    <source>
        <dbReference type="ARBA" id="ARBA00004141"/>
    </source>
</evidence>
<evidence type="ECO:0000256" key="4">
    <source>
        <dbReference type="ARBA" id="ARBA00023136"/>
    </source>
</evidence>
<dbReference type="PROSITE" id="PS51257">
    <property type="entry name" value="PROKAR_LIPOPROTEIN"/>
    <property type="match status" value="1"/>
</dbReference>
<dbReference type="Proteomes" id="UP000319836">
    <property type="component" value="Unassembled WGS sequence"/>
</dbReference>
<sequence>MSAEDRSIERPFSTLGRVASLAFLLFVACLPWSIATMSIGIGLCVAATLAAWVAERRPWPAWGRTPVDRAGIGWLAALVIASVMALDRAGSWPRITKGLMPALVGLAAYHTADRERGRRALAVLLAMGALVAVLGFVVWVMQGHTFAARARGFAGHYMTFAGQLLLEIPVALGIALTAREPRWRWGAAGTAALSFLALAVTFTRSAWVGLLVSCGVLLGALAPWGLLALAALAALAWWFAPGAWHARLHSIFDIHNPWNRERVIMWHAGFHMFHDHPWTGVGLQDLRPLYLRYRTAGSTEDVGHLHDVFVQIAATMGVIGLGAFVWLYASLIRAASVGLAQARARSRAWRAEGLGAGVRLGVTAALAGFLVAGLFEWNFGDEELLYLLYTLVGIAWASRSWSARTSVAAERAAPSS</sequence>
<evidence type="ECO:0000256" key="5">
    <source>
        <dbReference type="SAM" id="Phobius"/>
    </source>
</evidence>
<keyword evidence="3 5" id="KW-1133">Transmembrane helix</keyword>
<protein>
    <submittedName>
        <fullName evidence="7">O-antigen ligase family protein</fullName>
    </submittedName>
</protein>
<proteinExistence type="predicted"/>
<reference evidence="7 8" key="1">
    <citation type="journal article" date="2019" name="Nat. Microbiol.">
        <title>Mediterranean grassland soil C-N compound turnover is dependent on rainfall and depth, and is mediated by genomically divergent microorganisms.</title>
        <authorList>
            <person name="Diamond S."/>
            <person name="Andeer P.F."/>
            <person name="Li Z."/>
            <person name="Crits-Christoph A."/>
            <person name="Burstein D."/>
            <person name="Anantharaman K."/>
            <person name="Lane K.R."/>
            <person name="Thomas B.C."/>
            <person name="Pan C."/>
            <person name="Northen T.R."/>
            <person name="Banfield J.F."/>
        </authorList>
    </citation>
    <scope>NUCLEOTIDE SEQUENCE [LARGE SCALE GENOMIC DNA]</scope>
    <source>
        <strain evidence="7">WS_10</strain>
    </source>
</reference>
<dbReference type="GO" id="GO:0016020">
    <property type="term" value="C:membrane"/>
    <property type="evidence" value="ECO:0007669"/>
    <property type="project" value="UniProtKB-SubCell"/>
</dbReference>
<comment type="caution">
    <text evidence="7">The sequence shown here is derived from an EMBL/GenBank/DDBJ whole genome shotgun (WGS) entry which is preliminary data.</text>
</comment>
<evidence type="ECO:0000256" key="2">
    <source>
        <dbReference type="ARBA" id="ARBA00022692"/>
    </source>
</evidence>
<feature type="transmembrane region" description="Helical" evidence="5">
    <location>
        <begin position="120"/>
        <end position="141"/>
    </location>
</feature>
<accession>A0A538UAZ8</accession>
<evidence type="ECO:0000256" key="3">
    <source>
        <dbReference type="ARBA" id="ARBA00022989"/>
    </source>
</evidence>
<evidence type="ECO:0000313" key="7">
    <source>
        <dbReference type="EMBL" id="TMQ73044.1"/>
    </source>
</evidence>
<feature type="transmembrane region" description="Helical" evidence="5">
    <location>
        <begin position="384"/>
        <end position="401"/>
    </location>
</feature>
<dbReference type="AlphaFoldDB" id="A0A538UAZ8"/>
<dbReference type="GO" id="GO:0016874">
    <property type="term" value="F:ligase activity"/>
    <property type="evidence" value="ECO:0007669"/>
    <property type="project" value="UniProtKB-KW"/>
</dbReference>
<gene>
    <name evidence="7" type="ORF">E6K80_01105</name>
</gene>
<dbReference type="PANTHER" id="PTHR37422">
    <property type="entry name" value="TEICHURONIC ACID BIOSYNTHESIS PROTEIN TUAE"/>
    <property type="match status" value="1"/>
</dbReference>
<dbReference type="InterPro" id="IPR007016">
    <property type="entry name" value="O-antigen_ligase-rel_domated"/>
</dbReference>
<keyword evidence="2 5" id="KW-0812">Transmembrane</keyword>
<feature type="transmembrane region" description="Helical" evidence="5">
    <location>
        <begin position="210"/>
        <end position="240"/>
    </location>
</feature>
<feature type="transmembrane region" description="Helical" evidence="5">
    <location>
        <begin position="353"/>
        <end position="372"/>
    </location>
</feature>
<evidence type="ECO:0000259" key="6">
    <source>
        <dbReference type="Pfam" id="PF04932"/>
    </source>
</evidence>
<organism evidence="7 8">
    <name type="scientific">Eiseniibacteriota bacterium</name>
    <dbReference type="NCBI Taxonomy" id="2212470"/>
    <lineage>
        <taxon>Bacteria</taxon>
        <taxon>Candidatus Eiseniibacteriota</taxon>
    </lineage>
</organism>
<dbReference type="InterPro" id="IPR051533">
    <property type="entry name" value="WaaL-like"/>
</dbReference>
<evidence type="ECO:0000313" key="8">
    <source>
        <dbReference type="Proteomes" id="UP000319836"/>
    </source>
</evidence>
<keyword evidence="4 5" id="KW-0472">Membrane</keyword>
<feature type="transmembrane region" description="Helical" evidence="5">
    <location>
        <begin position="21"/>
        <end position="52"/>
    </location>
</feature>
<dbReference type="PANTHER" id="PTHR37422:SF13">
    <property type="entry name" value="LIPOPOLYSACCHARIDE BIOSYNTHESIS PROTEIN PA4999-RELATED"/>
    <property type="match status" value="1"/>
</dbReference>
<feature type="transmembrane region" description="Helical" evidence="5">
    <location>
        <begin position="308"/>
        <end position="332"/>
    </location>
</feature>
<feature type="transmembrane region" description="Helical" evidence="5">
    <location>
        <begin position="72"/>
        <end position="90"/>
    </location>
</feature>
<name>A0A538UAZ8_UNCEI</name>
<dbReference type="Pfam" id="PF04932">
    <property type="entry name" value="Wzy_C"/>
    <property type="match status" value="1"/>
</dbReference>
<dbReference type="EMBL" id="VBPA01000026">
    <property type="protein sequence ID" value="TMQ73044.1"/>
    <property type="molecule type" value="Genomic_DNA"/>
</dbReference>
<comment type="subcellular location">
    <subcellularLocation>
        <location evidence="1">Membrane</location>
        <topology evidence="1">Multi-pass membrane protein</topology>
    </subcellularLocation>
</comment>